<feature type="domain" description="Sushi" evidence="12">
    <location>
        <begin position="598"/>
        <end position="655"/>
    </location>
</feature>
<feature type="disulfide bond" evidence="8">
    <location>
        <begin position="185"/>
        <end position="212"/>
    </location>
</feature>
<feature type="domain" description="Sushi" evidence="12">
    <location>
        <begin position="536"/>
        <end position="597"/>
    </location>
</feature>
<keyword evidence="10" id="KW-1133">Transmembrane helix</keyword>
<evidence type="ECO:0000256" key="2">
    <source>
        <dbReference type="ARBA" id="ARBA00022723"/>
    </source>
</evidence>
<dbReference type="Pfam" id="PF00084">
    <property type="entry name" value="Sushi"/>
    <property type="match status" value="4"/>
</dbReference>
<evidence type="ECO:0000256" key="5">
    <source>
        <dbReference type="ARBA" id="ARBA00022837"/>
    </source>
</evidence>
<dbReference type="Gene3D" id="2.60.120.260">
    <property type="entry name" value="Galactose-binding domain-like"/>
    <property type="match status" value="1"/>
</dbReference>
<keyword evidence="5" id="KW-0106">Calcium</keyword>
<feature type="domain" description="Sushi" evidence="12">
    <location>
        <begin position="476"/>
        <end position="535"/>
    </location>
</feature>
<dbReference type="CDD" id="cd00033">
    <property type="entry name" value="CCP"/>
    <property type="match status" value="4"/>
</dbReference>
<dbReference type="PANTHER" id="PTHR19325">
    <property type="entry name" value="COMPLEMENT COMPONENT-RELATED SUSHI DOMAIN-CONTAINING"/>
    <property type="match status" value="1"/>
</dbReference>
<evidence type="ECO:0000259" key="12">
    <source>
        <dbReference type="PROSITE" id="PS50923"/>
    </source>
</evidence>
<keyword evidence="1 8" id="KW-0768">Sushi</keyword>
<dbReference type="Gene3D" id="2.10.70.10">
    <property type="entry name" value="Complement Module, domain 1"/>
    <property type="match status" value="4"/>
</dbReference>
<dbReference type="PROSITE" id="PS50923">
    <property type="entry name" value="SUSHI"/>
    <property type="match status" value="4"/>
</dbReference>
<reference evidence="13" key="1">
    <citation type="journal article" date="2013" name="Genetics">
        <title>The draft genome and transcriptome of Panagrellus redivivus are shaped by the harsh demands of a free-living lifestyle.</title>
        <authorList>
            <person name="Srinivasan J."/>
            <person name="Dillman A.R."/>
            <person name="Macchietto M.G."/>
            <person name="Heikkinen L."/>
            <person name="Lakso M."/>
            <person name="Fracchia K.M."/>
            <person name="Antoshechkin I."/>
            <person name="Mortazavi A."/>
            <person name="Wong G."/>
            <person name="Sternberg P.W."/>
        </authorList>
    </citation>
    <scope>NUCLEOTIDE SEQUENCE [LARGE SCALE GENOMIC DNA]</scope>
    <source>
        <strain evidence="13">MT8872</strain>
    </source>
</reference>
<dbReference type="InterPro" id="IPR016186">
    <property type="entry name" value="C-type_lectin-like/link_sf"/>
</dbReference>
<dbReference type="InterPro" id="IPR006585">
    <property type="entry name" value="FTP1"/>
</dbReference>
<dbReference type="SMART" id="SM00034">
    <property type="entry name" value="CLECT"/>
    <property type="match status" value="1"/>
</dbReference>
<name>A0A7E4VYF9_PANRE</name>
<dbReference type="InterPro" id="IPR008979">
    <property type="entry name" value="Galactose-bd-like_sf"/>
</dbReference>
<accession>A0A7E4VYF9</accession>
<keyword evidence="7" id="KW-0325">Glycoprotein</keyword>
<feature type="domain" description="C-type lectin" evidence="11">
    <location>
        <begin position="351"/>
        <end position="472"/>
    </location>
</feature>
<dbReference type="InterPro" id="IPR001304">
    <property type="entry name" value="C-type_lectin-like"/>
</dbReference>
<evidence type="ECO:0000256" key="9">
    <source>
        <dbReference type="SAM" id="MobiDB-lite"/>
    </source>
</evidence>
<dbReference type="PROSITE" id="PS50041">
    <property type="entry name" value="C_TYPE_LECTIN_2"/>
    <property type="match status" value="1"/>
</dbReference>
<evidence type="ECO:0000256" key="10">
    <source>
        <dbReference type="SAM" id="Phobius"/>
    </source>
</evidence>
<dbReference type="CDD" id="cd00037">
    <property type="entry name" value="CLECT"/>
    <property type="match status" value="1"/>
</dbReference>
<dbReference type="SMART" id="SM00032">
    <property type="entry name" value="CCP"/>
    <property type="match status" value="4"/>
</dbReference>
<dbReference type="PANTHER" id="PTHR19325:SF575">
    <property type="entry name" value="LOCOMOTION-RELATED PROTEIN HIKARU GENKI"/>
    <property type="match status" value="1"/>
</dbReference>
<evidence type="ECO:0000259" key="11">
    <source>
        <dbReference type="PROSITE" id="PS50041"/>
    </source>
</evidence>
<evidence type="ECO:0000313" key="14">
    <source>
        <dbReference type="WBParaSite" id="Pan_g4380.t1"/>
    </source>
</evidence>
<keyword evidence="13" id="KW-1185">Reference proteome</keyword>
<feature type="disulfide bond" evidence="8">
    <location>
        <begin position="626"/>
        <end position="653"/>
    </location>
</feature>
<keyword evidence="3" id="KW-0732">Signal</keyword>
<comment type="caution">
    <text evidence="8">Lacks conserved residue(s) required for the propagation of feature annotation.</text>
</comment>
<dbReference type="AlphaFoldDB" id="A0A7E4VYF9"/>
<reference evidence="14" key="2">
    <citation type="submission" date="2020-10" db="UniProtKB">
        <authorList>
            <consortium name="WormBaseParasite"/>
        </authorList>
    </citation>
    <scope>IDENTIFICATION</scope>
</reference>
<evidence type="ECO:0000256" key="7">
    <source>
        <dbReference type="ARBA" id="ARBA00023180"/>
    </source>
</evidence>
<dbReference type="SUPFAM" id="SSF57535">
    <property type="entry name" value="Complement control module/SCR domain"/>
    <property type="match status" value="4"/>
</dbReference>
<dbReference type="Gene3D" id="3.10.100.10">
    <property type="entry name" value="Mannose-Binding Protein A, subunit A"/>
    <property type="match status" value="1"/>
</dbReference>
<feature type="disulfide bond" evidence="8">
    <location>
        <begin position="506"/>
        <end position="533"/>
    </location>
</feature>
<organism evidence="13 14">
    <name type="scientific">Panagrellus redivivus</name>
    <name type="common">Microworm</name>
    <dbReference type="NCBI Taxonomy" id="6233"/>
    <lineage>
        <taxon>Eukaryota</taxon>
        <taxon>Metazoa</taxon>
        <taxon>Ecdysozoa</taxon>
        <taxon>Nematoda</taxon>
        <taxon>Chromadorea</taxon>
        <taxon>Rhabditida</taxon>
        <taxon>Tylenchina</taxon>
        <taxon>Panagrolaimomorpha</taxon>
        <taxon>Panagrolaimoidea</taxon>
        <taxon>Panagrolaimidae</taxon>
        <taxon>Panagrellus</taxon>
    </lineage>
</organism>
<dbReference type="InterPro" id="IPR035976">
    <property type="entry name" value="Sushi/SCR/CCP_sf"/>
</dbReference>
<dbReference type="SMART" id="SM00607">
    <property type="entry name" value="FTP"/>
    <property type="match status" value="1"/>
</dbReference>
<evidence type="ECO:0000256" key="8">
    <source>
        <dbReference type="PROSITE-ProRule" id="PRU00302"/>
    </source>
</evidence>
<keyword evidence="2" id="KW-0479">Metal-binding</keyword>
<feature type="compositionally biased region" description="Pro residues" evidence="9">
    <location>
        <begin position="817"/>
        <end position="826"/>
    </location>
</feature>
<feature type="disulfide bond" evidence="8">
    <location>
        <begin position="156"/>
        <end position="199"/>
    </location>
</feature>
<keyword evidence="4" id="KW-0677">Repeat</keyword>
<keyword evidence="10" id="KW-0472">Membrane</keyword>
<evidence type="ECO:0000313" key="13">
    <source>
        <dbReference type="Proteomes" id="UP000492821"/>
    </source>
</evidence>
<dbReference type="InterPro" id="IPR016187">
    <property type="entry name" value="CTDL_fold"/>
</dbReference>
<evidence type="ECO:0000256" key="1">
    <source>
        <dbReference type="ARBA" id="ARBA00022659"/>
    </source>
</evidence>
<dbReference type="GO" id="GO:0046872">
    <property type="term" value="F:metal ion binding"/>
    <property type="evidence" value="ECO:0007669"/>
    <property type="project" value="UniProtKB-KW"/>
</dbReference>
<feature type="transmembrane region" description="Helical" evidence="10">
    <location>
        <begin position="671"/>
        <end position="690"/>
    </location>
</feature>
<feature type="region of interest" description="Disordered" evidence="9">
    <location>
        <begin position="813"/>
        <end position="846"/>
    </location>
</feature>
<dbReference type="SUPFAM" id="SSF49785">
    <property type="entry name" value="Galactose-binding domain-like"/>
    <property type="match status" value="1"/>
</dbReference>
<keyword evidence="10" id="KW-0812">Transmembrane</keyword>
<dbReference type="Pfam" id="PF00059">
    <property type="entry name" value="Lectin_C"/>
    <property type="match status" value="1"/>
</dbReference>
<dbReference type="SUPFAM" id="SSF56436">
    <property type="entry name" value="C-type lectin-like"/>
    <property type="match status" value="1"/>
</dbReference>
<evidence type="ECO:0000256" key="3">
    <source>
        <dbReference type="ARBA" id="ARBA00022729"/>
    </source>
</evidence>
<keyword evidence="6 8" id="KW-1015">Disulfide bond</keyword>
<dbReference type="InterPro" id="IPR000436">
    <property type="entry name" value="Sushi_SCR_CCP_dom"/>
</dbReference>
<sequence length="883" mass="96271">MMFVNYLGAMAVIKQSTSTLNHRHRHGHRSSAGFVLCVYASCLASLRASKSRIQEADVSRSDSDSDSHVREQSAFEARAGKLARGCLADHRRTFLKSRIYLYLVYATLFLADRFNVISQLILVLTEMRPKRSQFSRALPLLAITISQLLSIANAVCLQPDVPENGHVIFAQPGPYPTGTVAKYNCALGFERIGPEERVCTANGSWAGDALICAIDVAVNKPAEQSSGASTAQNAVLSMPNCALTDSAKASWWSVDLLGSFDVRAISITLGHLSSELVDVRLDTGNGTLISCAREVNTLKNSTILNCAGDGVKNVMVHAEARLHLCSLKVFAINAQSSWQCAMSTMDVLTIHDNNCYSASRMEKLDWKGAQKRCLDQGGTLPLRLTSETQKALRTALTATAQPSASFFWIGLMDTAHGWRWADGDPLDGGFEDWFEDPGEHNEGEAIATVLGRPASWKWMTAVQSAWNPWICQTKPKYCTSPGVSANGKVVFSSQSYAIGTYSFYSCEPGYQLIGDGRRRCQSDGRWSSTIPVCEPVDCGPPMEWDGGSIHLLNGSTAYGNHIEYRCRRGTIISHGSSSIRMCAANSKWSGSEPVCVDVDCGTPPNIANGYFSVFNTTLNQSAAYSCDDNFRLIGHSRLYCSESGQWHPAPPVCYDMLTLKEINDNTSSDKNLILCVVVAILLAILLLVAFKASQSTRFKDQLATIPNFNTWLRRGVVCQNGGKSPASDGPRHLVYATPSQPPDSMIYYAPTAASSGNNSQFVTQFEVPPHLVHLQQLPNGNIHVTLPSVRPMAARPSLLNASQLILGHHPAARLHPHPLPPPPPLNLPSMPHRPGSHGQCPPSPTSSQILYSFDHEPLYDQPPDNIYEELTGRSSPNTAKTIC</sequence>
<protein>
    <submittedName>
        <fullName evidence="14">Sushi domain-containing protein</fullName>
    </submittedName>
</protein>
<evidence type="ECO:0000256" key="4">
    <source>
        <dbReference type="ARBA" id="ARBA00022737"/>
    </source>
</evidence>
<evidence type="ECO:0000256" key="6">
    <source>
        <dbReference type="ARBA" id="ARBA00023157"/>
    </source>
</evidence>
<feature type="domain" description="Sushi" evidence="12">
    <location>
        <begin position="154"/>
        <end position="214"/>
    </location>
</feature>
<dbReference type="WBParaSite" id="Pan_g4380.t1">
    <property type="protein sequence ID" value="Pan_g4380.t1"/>
    <property type="gene ID" value="Pan_g4380"/>
</dbReference>
<dbReference type="InterPro" id="IPR050350">
    <property type="entry name" value="Compl-Cell_Adhes-Reg"/>
</dbReference>
<proteinExistence type="predicted"/>
<dbReference type="Proteomes" id="UP000492821">
    <property type="component" value="Unassembled WGS sequence"/>
</dbReference>